<sequence>MPAPIRAHAAVALLGSGRAGRAVGALVAGMVGLLLLVVLPLVLFAGVVGGAQQACQQGAVGPDGTPRFPAGSGEWLSTAYGPPWNSLQGYGVTATGIDLRPSRPAYIVAVDPSVIPLGSKLHIRPNPFGNPDIVFAAEDIGGAIRGRRIDFYDWRGRRYQYGWGRRPVEVEYARATGTGGVLEQTPAPTATPLAPDLAAECAGLVDDGGPLQLTPGQRARVLPDGSAAAPADAPEEIKKYIAAGNMIHTKPYVYGGAHGQSLRTIRSGYDCSSSTSFALFRAGLHGEFPRVSGDLESWGAPGPGRWLTVYANGGHVWSIVAGISFNTAHYGTTIPAGSGPRWSTDTIGQLANDSFVVRHWPGL</sequence>
<gene>
    <name evidence="4" type="ORF">R7226_01320</name>
</gene>
<dbReference type="RefSeq" id="WP_318595217.1">
    <property type="nucleotide sequence ID" value="NZ_JAWSTH010000002.1"/>
</dbReference>
<dbReference type="CDD" id="cd22786">
    <property type="entry name" value="DPBB_YuiC-like"/>
    <property type="match status" value="1"/>
</dbReference>
<evidence type="ECO:0000259" key="3">
    <source>
        <dbReference type="Pfam" id="PF06725"/>
    </source>
</evidence>
<keyword evidence="5" id="KW-1185">Reference proteome</keyword>
<protein>
    <submittedName>
        <fullName evidence="4">3D domain-containing protein</fullName>
    </submittedName>
</protein>
<keyword evidence="2" id="KW-1133">Transmembrane helix</keyword>
<name>A0ABU4HJU4_9ACTN</name>
<evidence type="ECO:0000313" key="5">
    <source>
        <dbReference type="Proteomes" id="UP001284601"/>
    </source>
</evidence>
<dbReference type="Pfam" id="PF06725">
    <property type="entry name" value="3D"/>
    <property type="match status" value="1"/>
</dbReference>
<dbReference type="SUPFAM" id="SSF50685">
    <property type="entry name" value="Barwin-like endoglucanases"/>
    <property type="match status" value="1"/>
</dbReference>
<evidence type="ECO:0000256" key="2">
    <source>
        <dbReference type="SAM" id="Phobius"/>
    </source>
</evidence>
<dbReference type="InterPro" id="IPR051933">
    <property type="entry name" value="Resuscitation_pf_RpfB"/>
</dbReference>
<evidence type="ECO:0000256" key="1">
    <source>
        <dbReference type="ARBA" id="ARBA00022729"/>
    </source>
</evidence>
<proteinExistence type="predicted"/>
<dbReference type="Gene3D" id="2.40.40.10">
    <property type="entry name" value="RlpA-like domain"/>
    <property type="match status" value="1"/>
</dbReference>
<keyword evidence="2" id="KW-0472">Membrane</keyword>
<dbReference type="PANTHER" id="PTHR39160">
    <property type="entry name" value="CELL WALL-BINDING PROTEIN YOCH"/>
    <property type="match status" value="1"/>
</dbReference>
<dbReference type="InterPro" id="IPR010611">
    <property type="entry name" value="3D_dom"/>
</dbReference>
<feature type="domain" description="3D" evidence="3">
    <location>
        <begin position="108"/>
        <end position="170"/>
    </location>
</feature>
<reference evidence="5" key="1">
    <citation type="submission" date="2023-07" db="EMBL/GenBank/DDBJ databases">
        <title>Conexibacter stalactiti sp. nov., isolated from stalactites in a lava cave and emended description of the genus Conexibacter.</title>
        <authorList>
            <person name="Lee S.D."/>
        </authorList>
    </citation>
    <scope>NUCLEOTIDE SEQUENCE [LARGE SCALE GENOMIC DNA]</scope>
    <source>
        <strain evidence="5">KCTC 39840</strain>
    </source>
</reference>
<dbReference type="InterPro" id="IPR036908">
    <property type="entry name" value="RlpA-like_sf"/>
</dbReference>
<keyword evidence="1" id="KW-0732">Signal</keyword>
<accession>A0ABU4HJU4</accession>
<keyword evidence="2" id="KW-0812">Transmembrane</keyword>
<dbReference type="PANTHER" id="PTHR39160:SF4">
    <property type="entry name" value="RESUSCITATION-PROMOTING FACTOR RPFB"/>
    <property type="match status" value="1"/>
</dbReference>
<feature type="transmembrane region" description="Helical" evidence="2">
    <location>
        <begin position="23"/>
        <end position="47"/>
    </location>
</feature>
<dbReference type="Gene3D" id="3.90.1720.10">
    <property type="entry name" value="endopeptidase domain like (from Nostoc punctiforme)"/>
    <property type="match status" value="1"/>
</dbReference>
<organism evidence="4 5">
    <name type="scientific">Conexibacter stalactiti</name>
    <dbReference type="NCBI Taxonomy" id="1940611"/>
    <lineage>
        <taxon>Bacteria</taxon>
        <taxon>Bacillati</taxon>
        <taxon>Actinomycetota</taxon>
        <taxon>Thermoleophilia</taxon>
        <taxon>Solirubrobacterales</taxon>
        <taxon>Conexibacteraceae</taxon>
        <taxon>Conexibacter</taxon>
    </lineage>
</organism>
<comment type="caution">
    <text evidence="4">The sequence shown here is derived from an EMBL/GenBank/DDBJ whole genome shotgun (WGS) entry which is preliminary data.</text>
</comment>
<evidence type="ECO:0000313" key="4">
    <source>
        <dbReference type="EMBL" id="MDW5592957.1"/>
    </source>
</evidence>
<dbReference type="Proteomes" id="UP001284601">
    <property type="component" value="Unassembled WGS sequence"/>
</dbReference>
<dbReference type="EMBL" id="JAWSTH010000002">
    <property type="protein sequence ID" value="MDW5592957.1"/>
    <property type="molecule type" value="Genomic_DNA"/>
</dbReference>